<dbReference type="Pfam" id="PF07690">
    <property type="entry name" value="MFS_1"/>
    <property type="match status" value="1"/>
</dbReference>
<evidence type="ECO:0000313" key="8">
    <source>
        <dbReference type="Proteomes" id="UP001183648"/>
    </source>
</evidence>
<dbReference type="EMBL" id="JAVDYG010000001">
    <property type="protein sequence ID" value="MDR7361158.1"/>
    <property type="molecule type" value="Genomic_DNA"/>
</dbReference>
<dbReference type="SUPFAM" id="SSF103473">
    <property type="entry name" value="MFS general substrate transporter"/>
    <property type="match status" value="1"/>
</dbReference>
<evidence type="ECO:0000256" key="2">
    <source>
        <dbReference type="ARBA" id="ARBA00022692"/>
    </source>
</evidence>
<evidence type="ECO:0000256" key="3">
    <source>
        <dbReference type="ARBA" id="ARBA00022989"/>
    </source>
</evidence>
<gene>
    <name evidence="7" type="ORF">J2S63_000711</name>
</gene>
<accession>A0ABU2BRC1</accession>
<feature type="transmembrane region" description="Helical" evidence="5">
    <location>
        <begin position="308"/>
        <end position="330"/>
    </location>
</feature>
<evidence type="ECO:0000313" key="7">
    <source>
        <dbReference type="EMBL" id="MDR7361158.1"/>
    </source>
</evidence>
<dbReference type="Proteomes" id="UP001183648">
    <property type="component" value="Unassembled WGS sequence"/>
</dbReference>
<dbReference type="PANTHER" id="PTHR23542:SF1">
    <property type="entry name" value="MAJOR FACILITATOR SUPERFAMILY (MFS) PROFILE DOMAIN-CONTAINING PROTEIN"/>
    <property type="match status" value="1"/>
</dbReference>
<feature type="transmembrane region" description="Helical" evidence="5">
    <location>
        <begin position="371"/>
        <end position="390"/>
    </location>
</feature>
<sequence length="406" mass="41697">MLSTYRRVLRVPGAAAFTGAAVVARLPMSMTGLGIVLLVTQASGSYAHAGRVSATYVLATALASIPLARLVDRLGQRRVLLPAAVASGVALLTMVLGVRLEWSSPLVYLAAFVAGGLMPNFGSAVRTRWTHALDGDTDRRRLDTAFAWEAVMDEVVFVVSPTVATVLAATASPSVTVVASVAALLLGATWLHTQRSTEPPASAGDIDLGDLGRLPWRTLGPLSLTGTLLGVAFGGCEVATVALADEQDKPLAAGVILAVWSLGSLLAGLVTGALTLRRSAATRVRLGLLALAVASLPTPFLGDSLALTAFFLLFVGAGIAPTMIASVSWVESLVPRARLNEALAVYTTGVVAGVAPGAALSGAVVDAQGARSSYGVLVVGLFLAVLLGLVTREGPRVRETASMETR</sequence>
<name>A0ABU2BRC1_9ACTN</name>
<dbReference type="InterPro" id="IPR036259">
    <property type="entry name" value="MFS_trans_sf"/>
</dbReference>
<feature type="transmembrane region" description="Helical" evidence="5">
    <location>
        <begin position="286"/>
        <end position="302"/>
    </location>
</feature>
<feature type="transmembrane region" description="Helical" evidence="5">
    <location>
        <begin position="12"/>
        <end position="39"/>
    </location>
</feature>
<feature type="transmembrane region" description="Helical" evidence="5">
    <location>
        <begin position="342"/>
        <end position="365"/>
    </location>
</feature>
<feature type="transmembrane region" description="Helical" evidence="5">
    <location>
        <begin position="45"/>
        <end position="67"/>
    </location>
</feature>
<keyword evidence="4 5" id="KW-0472">Membrane</keyword>
<dbReference type="RefSeq" id="WP_310298711.1">
    <property type="nucleotide sequence ID" value="NZ_BAAAPS010000002.1"/>
</dbReference>
<feature type="domain" description="Major facilitator superfamily (MFS) profile" evidence="6">
    <location>
        <begin position="218"/>
        <end position="406"/>
    </location>
</feature>
<keyword evidence="3 5" id="KW-1133">Transmembrane helix</keyword>
<evidence type="ECO:0000256" key="4">
    <source>
        <dbReference type="ARBA" id="ARBA00023136"/>
    </source>
</evidence>
<organism evidence="7 8">
    <name type="scientific">Nocardioides marmoribigeumensis</name>
    <dbReference type="NCBI Taxonomy" id="433649"/>
    <lineage>
        <taxon>Bacteria</taxon>
        <taxon>Bacillati</taxon>
        <taxon>Actinomycetota</taxon>
        <taxon>Actinomycetes</taxon>
        <taxon>Propionibacteriales</taxon>
        <taxon>Nocardioidaceae</taxon>
        <taxon>Nocardioides</taxon>
    </lineage>
</organism>
<proteinExistence type="predicted"/>
<dbReference type="InterPro" id="IPR020846">
    <property type="entry name" value="MFS_dom"/>
</dbReference>
<keyword evidence="2 5" id="KW-0812">Transmembrane</keyword>
<evidence type="ECO:0000259" key="6">
    <source>
        <dbReference type="PROSITE" id="PS50850"/>
    </source>
</evidence>
<dbReference type="PROSITE" id="PS50850">
    <property type="entry name" value="MFS"/>
    <property type="match status" value="1"/>
</dbReference>
<comment type="subcellular location">
    <subcellularLocation>
        <location evidence="1">Cell membrane</location>
        <topology evidence="1">Multi-pass membrane protein</topology>
    </subcellularLocation>
</comment>
<comment type="caution">
    <text evidence="7">The sequence shown here is derived from an EMBL/GenBank/DDBJ whole genome shotgun (WGS) entry which is preliminary data.</text>
</comment>
<reference evidence="7 8" key="1">
    <citation type="submission" date="2023-07" db="EMBL/GenBank/DDBJ databases">
        <title>Sequencing the genomes of 1000 actinobacteria strains.</title>
        <authorList>
            <person name="Klenk H.-P."/>
        </authorList>
    </citation>
    <scope>NUCLEOTIDE SEQUENCE [LARGE SCALE GENOMIC DNA]</scope>
    <source>
        <strain evidence="7 8">DSM 19426</strain>
    </source>
</reference>
<feature type="transmembrane region" description="Helical" evidence="5">
    <location>
        <begin position="106"/>
        <end position="125"/>
    </location>
</feature>
<feature type="transmembrane region" description="Helical" evidence="5">
    <location>
        <begin position="222"/>
        <end position="244"/>
    </location>
</feature>
<dbReference type="Gene3D" id="1.20.1250.20">
    <property type="entry name" value="MFS general substrate transporter like domains"/>
    <property type="match status" value="2"/>
</dbReference>
<evidence type="ECO:0000256" key="5">
    <source>
        <dbReference type="SAM" id="Phobius"/>
    </source>
</evidence>
<evidence type="ECO:0000256" key="1">
    <source>
        <dbReference type="ARBA" id="ARBA00004651"/>
    </source>
</evidence>
<keyword evidence="8" id="KW-1185">Reference proteome</keyword>
<feature type="transmembrane region" description="Helical" evidence="5">
    <location>
        <begin position="250"/>
        <end position="274"/>
    </location>
</feature>
<protein>
    <submittedName>
        <fullName evidence="7">MFS family permease</fullName>
    </submittedName>
</protein>
<dbReference type="InterPro" id="IPR011701">
    <property type="entry name" value="MFS"/>
</dbReference>
<dbReference type="PANTHER" id="PTHR23542">
    <property type="match status" value="1"/>
</dbReference>
<feature type="transmembrane region" description="Helical" evidence="5">
    <location>
        <begin position="79"/>
        <end position="100"/>
    </location>
</feature>